<evidence type="ECO:0000256" key="6">
    <source>
        <dbReference type="SAM" id="Phobius"/>
    </source>
</evidence>
<organism evidence="8 9">
    <name type="scientific">Vitrella brassicaformis (strain CCMP3155)</name>
    <dbReference type="NCBI Taxonomy" id="1169540"/>
    <lineage>
        <taxon>Eukaryota</taxon>
        <taxon>Sar</taxon>
        <taxon>Alveolata</taxon>
        <taxon>Colpodellida</taxon>
        <taxon>Vitrellaceae</taxon>
        <taxon>Vitrella</taxon>
    </lineage>
</organism>
<keyword evidence="9" id="KW-1185">Reference proteome</keyword>
<keyword evidence="4 6" id="KW-0472">Membrane</keyword>
<evidence type="ECO:0000313" key="8">
    <source>
        <dbReference type="EMBL" id="CEL92902.1"/>
    </source>
</evidence>
<feature type="transmembrane region" description="Helical" evidence="6">
    <location>
        <begin position="273"/>
        <end position="294"/>
    </location>
</feature>
<dbReference type="SMART" id="SM01417">
    <property type="entry name" value="Solute_trans_a"/>
    <property type="match status" value="1"/>
</dbReference>
<feature type="compositionally biased region" description="Low complexity" evidence="5">
    <location>
        <begin position="131"/>
        <end position="142"/>
    </location>
</feature>
<dbReference type="Pfam" id="PF03619">
    <property type="entry name" value="Solute_trans_a"/>
    <property type="match status" value="1"/>
</dbReference>
<accession>A0A0G4EC44</accession>
<dbReference type="GO" id="GO:0016020">
    <property type="term" value="C:membrane"/>
    <property type="evidence" value="ECO:0007669"/>
    <property type="project" value="UniProtKB-SubCell"/>
</dbReference>
<evidence type="ECO:0008006" key="10">
    <source>
        <dbReference type="Google" id="ProtNLM"/>
    </source>
</evidence>
<dbReference type="VEuPathDB" id="CryptoDB:Vbra_11139"/>
<name>A0A0G4EC44_VITBC</name>
<keyword evidence="3 6" id="KW-1133">Transmembrane helix</keyword>
<dbReference type="Proteomes" id="UP000041254">
    <property type="component" value="Unassembled WGS sequence"/>
</dbReference>
<comment type="subcellular location">
    <subcellularLocation>
        <location evidence="1">Membrane</location>
        <topology evidence="1">Multi-pass membrane protein</topology>
    </subcellularLocation>
</comment>
<keyword evidence="2 6" id="KW-0812">Transmembrane</keyword>
<protein>
    <recommendedName>
        <fullName evidence="10">Intimal thickness related receptor IRP domain-containing protein</fullName>
    </recommendedName>
</protein>
<evidence type="ECO:0000256" key="5">
    <source>
        <dbReference type="SAM" id="MobiDB-lite"/>
    </source>
</evidence>
<dbReference type="InterPro" id="IPR005178">
    <property type="entry name" value="Ostalpha/TMEM184C"/>
</dbReference>
<feature type="transmembrane region" description="Helical" evidence="6">
    <location>
        <begin position="166"/>
        <end position="187"/>
    </location>
</feature>
<feature type="transmembrane region" description="Helical" evidence="6">
    <location>
        <begin position="306"/>
        <end position="329"/>
    </location>
</feature>
<sequence>MNSTWLVLFPVVVLLLTTASAHVHPNASEASKHSAAAADESANGTIGSEGISASILSFAKSAASFVPFPFPLSSLVALRHIPNTQGALRHELRQIIPLRFRIEFGKAGQGGQQGSSPGGEVGGSSRQVPGAPSLQLPSPSAQPTAAASASEKRYEEREASLFEFDWLVVTGCTVMTALIFLLLSYGHCSRWTLPEMQKCDIRVLFYLLLFSVISYVKCLTNQKRLWLLAIRSFYEAYVLYLLFYVMPVLFMGGETNTMTKLHIRHKLRDPRTYVLTTKLMFMFLMAFGPAVNLIHYAVQQRRGGEALWVEEALLILDILVMIAVLVNALQFWFKISRECRSLRLQTKKALVVPLVVLGSFQDLICEAAWGDAEKGLRFSGALFVFEITAISFVALTDYSADRDILVDALPPQELSMLQRIGQVLCIWDVFRRLEMDHQRFVEIRTALQRTQAPFKALLLPSSTQHFHYQQQHTHNAYAAPHTQYGSAEGE</sequence>
<feature type="transmembrane region" description="Helical" evidence="6">
    <location>
        <begin position="236"/>
        <end position="253"/>
    </location>
</feature>
<feature type="region of interest" description="Disordered" evidence="5">
    <location>
        <begin position="107"/>
        <end position="142"/>
    </location>
</feature>
<gene>
    <name evidence="8" type="ORF">Vbra_11139</name>
</gene>
<dbReference type="EMBL" id="CDMY01000117">
    <property type="protein sequence ID" value="CEL92902.1"/>
    <property type="molecule type" value="Genomic_DNA"/>
</dbReference>
<feature type="signal peptide" evidence="7">
    <location>
        <begin position="1"/>
        <end position="21"/>
    </location>
</feature>
<feature type="chain" id="PRO_5005186945" description="Intimal thickness related receptor IRP domain-containing protein" evidence="7">
    <location>
        <begin position="22"/>
        <end position="490"/>
    </location>
</feature>
<proteinExistence type="predicted"/>
<evidence type="ECO:0000256" key="1">
    <source>
        <dbReference type="ARBA" id="ARBA00004141"/>
    </source>
</evidence>
<evidence type="ECO:0000256" key="3">
    <source>
        <dbReference type="ARBA" id="ARBA00022989"/>
    </source>
</evidence>
<reference evidence="8 9" key="1">
    <citation type="submission" date="2014-11" db="EMBL/GenBank/DDBJ databases">
        <authorList>
            <person name="Zhu J."/>
            <person name="Qi W."/>
            <person name="Song R."/>
        </authorList>
    </citation>
    <scope>NUCLEOTIDE SEQUENCE [LARGE SCALE GENOMIC DNA]</scope>
</reference>
<evidence type="ECO:0000256" key="2">
    <source>
        <dbReference type="ARBA" id="ARBA00022692"/>
    </source>
</evidence>
<evidence type="ECO:0000256" key="4">
    <source>
        <dbReference type="ARBA" id="ARBA00023136"/>
    </source>
</evidence>
<dbReference type="AlphaFoldDB" id="A0A0G4EC44"/>
<dbReference type="InParanoid" id="A0A0G4EC44"/>
<keyword evidence="7" id="KW-0732">Signal</keyword>
<feature type="transmembrane region" description="Helical" evidence="6">
    <location>
        <begin position="199"/>
        <end position="216"/>
    </location>
</feature>
<evidence type="ECO:0000256" key="7">
    <source>
        <dbReference type="SAM" id="SignalP"/>
    </source>
</evidence>
<feature type="compositionally biased region" description="Gly residues" evidence="5">
    <location>
        <begin position="107"/>
        <end position="122"/>
    </location>
</feature>
<evidence type="ECO:0000313" key="9">
    <source>
        <dbReference type="Proteomes" id="UP000041254"/>
    </source>
</evidence>